<proteinExistence type="predicted"/>
<feature type="compositionally biased region" description="Polar residues" evidence="2">
    <location>
        <begin position="246"/>
        <end position="256"/>
    </location>
</feature>
<dbReference type="HOGENOM" id="CLU_257185_0_0_1"/>
<name>D5GCR3_TUBMM</name>
<feature type="region of interest" description="Disordered" evidence="2">
    <location>
        <begin position="1278"/>
        <end position="1318"/>
    </location>
</feature>
<accession>D5GCR3</accession>
<feature type="coiled-coil region" evidence="1">
    <location>
        <begin position="1010"/>
        <end position="1044"/>
    </location>
</feature>
<organism evidence="4 5">
    <name type="scientific">Tuber melanosporum (strain Mel28)</name>
    <name type="common">Perigord black truffle</name>
    <dbReference type="NCBI Taxonomy" id="656061"/>
    <lineage>
        <taxon>Eukaryota</taxon>
        <taxon>Fungi</taxon>
        <taxon>Dikarya</taxon>
        <taxon>Ascomycota</taxon>
        <taxon>Pezizomycotina</taxon>
        <taxon>Pezizomycetes</taxon>
        <taxon>Pezizales</taxon>
        <taxon>Tuberaceae</taxon>
        <taxon>Tuber</taxon>
    </lineage>
</organism>
<dbReference type="InParanoid" id="D5GCR3"/>
<dbReference type="Proteomes" id="UP000006911">
    <property type="component" value="Unassembled WGS sequence"/>
</dbReference>
<evidence type="ECO:0000256" key="1">
    <source>
        <dbReference type="SAM" id="Coils"/>
    </source>
</evidence>
<evidence type="ECO:0000256" key="2">
    <source>
        <dbReference type="SAM" id="MobiDB-lite"/>
    </source>
</evidence>
<reference evidence="4 5" key="1">
    <citation type="journal article" date="2010" name="Nature">
        <title>Perigord black truffle genome uncovers evolutionary origins and mechanisms of symbiosis.</title>
        <authorList>
            <person name="Martin F."/>
            <person name="Kohler A."/>
            <person name="Murat C."/>
            <person name="Balestrini R."/>
            <person name="Coutinho P.M."/>
            <person name="Jaillon O."/>
            <person name="Montanini B."/>
            <person name="Morin E."/>
            <person name="Noel B."/>
            <person name="Percudani R."/>
            <person name="Porcel B."/>
            <person name="Rubini A."/>
            <person name="Amicucci A."/>
            <person name="Amselem J."/>
            <person name="Anthouard V."/>
            <person name="Arcioni S."/>
            <person name="Artiguenave F."/>
            <person name="Aury J.M."/>
            <person name="Ballario P."/>
            <person name="Bolchi A."/>
            <person name="Brenna A."/>
            <person name="Brun A."/>
            <person name="Buee M."/>
            <person name="Cantarel B."/>
            <person name="Chevalier G."/>
            <person name="Couloux A."/>
            <person name="Da Silva C."/>
            <person name="Denoeud F."/>
            <person name="Duplessis S."/>
            <person name="Ghignone S."/>
            <person name="Hilselberger B."/>
            <person name="Iotti M."/>
            <person name="Marcais B."/>
            <person name="Mello A."/>
            <person name="Miranda M."/>
            <person name="Pacioni G."/>
            <person name="Quesneville H."/>
            <person name="Riccioni C."/>
            <person name="Ruotolo R."/>
            <person name="Splivallo R."/>
            <person name="Stocchi V."/>
            <person name="Tisserant E."/>
            <person name="Viscomi A.R."/>
            <person name="Zambonelli A."/>
            <person name="Zampieri E."/>
            <person name="Henrissat B."/>
            <person name="Lebrun M.H."/>
            <person name="Paolocci F."/>
            <person name="Bonfante P."/>
            <person name="Ottonello S."/>
            <person name="Wincker P."/>
        </authorList>
    </citation>
    <scope>NUCLEOTIDE SEQUENCE [LARGE SCALE GENOMIC DNA]</scope>
    <source>
        <strain evidence="4 5">Mel28</strain>
    </source>
</reference>
<dbReference type="EMBL" id="FN430120">
    <property type="protein sequence ID" value="CAZ82306.1"/>
    <property type="molecule type" value="Genomic_DNA"/>
</dbReference>
<dbReference type="STRING" id="656061.D5GCR3"/>
<dbReference type="RefSeq" id="XP_002838115.1">
    <property type="nucleotide sequence ID" value="XM_002838069.1"/>
</dbReference>
<dbReference type="GeneID" id="9187925"/>
<keyword evidence="3" id="KW-0812">Transmembrane</keyword>
<evidence type="ECO:0000313" key="4">
    <source>
        <dbReference type="EMBL" id="CAZ82306.1"/>
    </source>
</evidence>
<evidence type="ECO:0000256" key="3">
    <source>
        <dbReference type="SAM" id="Phobius"/>
    </source>
</evidence>
<keyword evidence="3" id="KW-1133">Transmembrane helix</keyword>
<feature type="compositionally biased region" description="Acidic residues" evidence="2">
    <location>
        <begin position="1292"/>
        <end position="1304"/>
    </location>
</feature>
<feature type="region of interest" description="Disordered" evidence="2">
    <location>
        <begin position="1338"/>
        <end position="1358"/>
    </location>
</feature>
<keyword evidence="5" id="KW-1185">Reference proteome</keyword>
<dbReference type="eggNOG" id="ENOG502SD64">
    <property type="taxonomic scope" value="Eukaryota"/>
</dbReference>
<feature type="transmembrane region" description="Helical" evidence="3">
    <location>
        <begin position="1060"/>
        <end position="1082"/>
    </location>
</feature>
<dbReference type="KEGG" id="tml:GSTUM_00005985001"/>
<protein>
    <submittedName>
        <fullName evidence="4">(Perigord truffle) hypothetical protein</fullName>
    </submittedName>
</protein>
<feature type="transmembrane region" description="Helical" evidence="3">
    <location>
        <begin position="1234"/>
        <end position="1255"/>
    </location>
</feature>
<evidence type="ECO:0000313" key="5">
    <source>
        <dbReference type="Proteomes" id="UP000006911"/>
    </source>
</evidence>
<feature type="transmembrane region" description="Helical" evidence="3">
    <location>
        <begin position="1094"/>
        <end position="1115"/>
    </location>
</feature>
<feature type="transmembrane region" description="Helical" evidence="3">
    <location>
        <begin position="1189"/>
        <end position="1214"/>
    </location>
</feature>
<keyword evidence="1" id="KW-0175">Coiled coil</keyword>
<sequence>MTKFVIDILSDDPVRHHETFILKPGATVKFTSVFKLDHENVPDIPPQYFDISPHLKPFGDRWWGFKTESSSFIFRRHLETILSHAMPLPWVDGGTHQPYVLHNHDLINMHPTWRSFINQAFYLLEIDKVLQQQNTADDETKSDYQKRIRNVIFGCFTFLLGDAERNGAENVSPYQPADLALPVKPDEAREVVGGEGIEEERDGLAGTAESSSKDKVVDTARPVGAPAGEVDSTDPQRDSSFLLETPGSTSSLNETSALHPGKTKDFIDSPPMRPIEPELFKYEASFEDCYRLLILLDKCLTTYPDETGLITRMVECFLKLVWQPIEMSKHQGSQLWPDRLERLGGSSPPYARFRMAPDNRNCGYGGQGIYVYDIMIQVAIWRAVRATNRLLDLFSGERDWSEWMVHQSLDDKAIRNRTIEAFLQPGTDTGQRSFPDRFISKIRGHVREPFREKRACTIAIPSLVDYFFFDDNNKPMSAWTETLKYCNTLSDSSKAQTPDTWGSFMCYQLATDTDRQELGERLEARAYSVGIFASDIVTPSSHGLCAPYWDIVTHFLSSHYAHPRIPKTDTPTGTNGAHGPMLPQEGLTNTGTNPGTSIMVGVRLDEKKSGRKGESLYMTTEDLRQVNDPPSYGERYWFRDPLFMKYEPKFEINRNSIVNFLEPGYSFVRGDIEGNWCCFWKTDEGRNRFLESIADMSNYNWGDNKNILIQPYRMIELDVSRGGDALLRMQKQRDLKRDKKRIIVMEDCAIEHLILLMANLDYQEAGHINQVLLRLTLMDSHEMRFEEQTIMPDNLWITEFNINFITTPSRQGVESSPLPNYFQRRQSEFLTMNDAAPNCIMVEASMGFRFIGDLHDQFWTCYVFYNFGRQELTTDTRARVEHIDSCKTLRQRKCLEGFLVCQALDLVLSQTKNVLNTITKSMGEGNKSQNIFIPLLMEDDLRGENYFKTMNKNSVFYPWLLDVYGALQDKCRETSTVAMRWISAEERRKYKPRWSEKDQMKFGEEIVQNRADVTARCAKLEKMSKNLEERINRIKNLKESLSSELALREARTSTQLARTINLFAVVTAIYLPLTFSTSIVAIQELHWKYPAKALVRIMLAVASGTLILLMNLSSLRRNLAALKRWAQRSIRNRMKGVPNRKKTSKKPICRDKRPAWNYWKKRARSLDEAEKRSALLTDNDIHGNESDWWYWYFTAIYITIVVPVQELTFIIRTLRGQKIENAGPLKKLVRLPGFPIWALQLALVYVIILAGYAFLSLVRFVHHTAVWLWTGNDTVESKKAAPEEVEQSSMSEPEDDAEGLESEPDSTQKDSTQKDTGLVDWLMKPAKIMMLLMVKEALQPKEEEREPDLENQGTPMEH</sequence>
<keyword evidence="3" id="KW-0472">Membrane</keyword>
<gene>
    <name evidence="4" type="ORF">GSTUM_00005985001</name>
</gene>
<feature type="region of interest" description="Disordered" evidence="2">
    <location>
        <begin position="194"/>
        <end position="270"/>
    </location>
</feature>